<gene>
    <name evidence="1" type="ORF">A2754_03420</name>
</gene>
<dbReference type="AlphaFoldDB" id="A0A1F6MB70"/>
<proteinExistence type="predicted"/>
<protein>
    <submittedName>
        <fullName evidence="1">Uncharacterized protein</fullName>
    </submittedName>
</protein>
<accession>A0A1F6MB70</accession>
<dbReference type="Proteomes" id="UP000177953">
    <property type="component" value="Unassembled WGS sequence"/>
</dbReference>
<evidence type="ECO:0000313" key="1">
    <source>
        <dbReference type="EMBL" id="OGH68808.1"/>
    </source>
</evidence>
<name>A0A1F6MB70_9BACT</name>
<sequence>MVIFILIASNAFFGLRYLAAAKELESAQIVASSQRYNERAINFMKMFIKRVIKSDKEVDFETRLQLENAVRQLNDPQILLVWQNFVNSQNEIDAQKNVKDLLEVLVEKVYIK</sequence>
<comment type="caution">
    <text evidence="1">The sequence shown here is derived from an EMBL/GenBank/DDBJ whole genome shotgun (WGS) entry which is preliminary data.</text>
</comment>
<dbReference type="EMBL" id="MFPU01000079">
    <property type="protein sequence ID" value="OGH68808.1"/>
    <property type="molecule type" value="Genomic_DNA"/>
</dbReference>
<reference evidence="1 2" key="1">
    <citation type="journal article" date="2016" name="Nat. Commun.">
        <title>Thousands of microbial genomes shed light on interconnected biogeochemical processes in an aquifer system.</title>
        <authorList>
            <person name="Anantharaman K."/>
            <person name="Brown C.T."/>
            <person name="Hug L.A."/>
            <person name="Sharon I."/>
            <person name="Castelle C.J."/>
            <person name="Probst A.J."/>
            <person name="Thomas B.C."/>
            <person name="Singh A."/>
            <person name="Wilkins M.J."/>
            <person name="Karaoz U."/>
            <person name="Brodie E.L."/>
            <person name="Williams K.H."/>
            <person name="Hubbard S.S."/>
            <person name="Banfield J.F."/>
        </authorList>
    </citation>
    <scope>NUCLEOTIDE SEQUENCE [LARGE SCALE GENOMIC DNA]</scope>
</reference>
<evidence type="ECO:0000313" key="2">
    <source>
        <dbReference type="Proteomes" id="UP000177953"/>
    </source>
</evidence>
<organism evidence="1 2">
    <name type="scientific">Candidatus Magasanikbacteria bacterium RIFCSPHIGHO2_01_FULL_47_8</name>
    <dbReference type="NCBI Taxonomy" id="1798673"/>
    <lineage>
        <taxon>Bacteria</taxon>
        <taxon>Candidatus Magasanikiibacteriota</taxon>
    </lineage>
</organism>